<dbReference type="Proteomes" id="UP000799778">
    <property type="component" value="Unassembled WGS sequence"/>
</dbReference>
<dbReference type="AlphaFoldDB" id="A0A6A5XY66"/>
<proteinExistence type="predicted"/>
<dbReference type="EMBL" id="ML978068">
    <property type="protein sequence ID" value="KAF2017214.1"/>
    <property type="molecule type" value="Genomic_DNA"/>
</dbReference>
<reference evidence="1" key="1">
    <citation type="journal article" date="2020" name="Stud. Mycol.">
        <title>101 Dothideomycetes genomes: a test case for predicting lifestyles and emergence of pathogens.</title>
        <authorList>
            <person name="Haridas S."/>
            <person name="Albert R."/>
            <person name="Binder M."/>
            <person name="Bloem J."/>
            <person name="Labutti K."/>
            <person name="Salamov A."/>
            <person name="Andreopoulos B."/>
            <person name="Baker S."/>
            <person name="Barry K."/>
            <person name="Bills G."/>
            <person name="Bluhm B."/>
            <person name="Cannon C."/>
            <person name="Castanera R."/>
            <person name="Culley D."/>
            <person name="Daum C."/>
            <person name="Ezra D."/>
            <person name="Gonzalez J."/>
            <person name="Henrissat B."/>
            <person name="Kuo A."/>
            <person name="Liang C."/>
            <person name="Lipzen A."/>
            <person name="Lutzoni F."/>
            <person name="Magnuson J."/>
            <person name="Mondo S."/>
            <person name="Nolan M."/>
            <person name="Ohm R."/>
            <person name="Pangilinan J."/>
            <person name="Park H.-J."/>
            <person name="Ramirez L."/>
            <person name="Alfaro M."/>
            <person name="Sun H."/>
            <person name="Tritt A."/>
            <person name="Yoshinaga Y."/>
            <person name="Zwiers L.-H."/>
            <person name="Turgeon B."/>
            <person name="Goodwin S."/>
            <person name="Spatafora J."/>
            <person name="Crous P."/>
            <person name="Grigoriev I."/>
        </authorList>
    </citation>
    <scope>NUCLEOTIDE SEQUENCE</scope>
    <source>
        <strain evidence="1">CBS 175.79</strain>
    </source>
</reference>
<protein>
    <submittedName>
        <fullName evidence="1">Uncharacterized protein</fullName>
    </submittedName>
</protein>
<sequence>MELGNAAEEATTLYTTITTTTPSLQHSNTPSLTPSGMTLSLQFILSSCSPLMQPYAHTSTLVDAPPSIQVSTCVTNKPRRNLPQPRARI</sequence>
<organism evidence="1 2">
    <name type="scientific">Aaosphaeria arxii CBS 175.79</name>
    <dbReference type="NCBI Taxonomy" id="1450172"/>
    <lineage>
        <taxon>Eukaryota</taxon>
        <taxon>Fungi</taxon>
        <taxon>Dikarya</taxon>
        <taxon>Ascomycota</taxon>
        <taxon>Pezizomycotina</taxon>
        <taxon>Dothideomycetes</taxon>
        <taxon>Pleosporomycetidae</taxon>
        <taxon>Pleosporales</taxon>
        <taxon>Pleosporales incertae sedis</taxon>
        <taxon>Aaosphaeria</taxon>
    </lineage>
</organism>
<gene>
    <name evidence="1" type="ORF">BU24DRAFT_145986</name>
</gene>
<accession>A0A6A5XY66</accession>
<evidence type="ECO:0000313" key="2">
    <source>
        <dbReference type="Proteomes" id="UP000799778"/>
    </source>
</evidence>
<evidence type="ECO:0000313" key="1">
    <source>
        <dbReference type="EMBL" id="KAF2017214.1"/>
    </source>
</evidence>
<name>A0A6A5XY66_9PLEO</name>
<dbReference type="GeneID" id="54278590"/>
<keyword evidence="2" id="KW-1185">Reference proteome</keyword>
<dbReference type="RefSeq" id="XP_033385553.1">
    <property type="nucleotide sequence ID" value="XM_033521193.1"/>
</dbReference>